<dbReference type="FunFam" id="1.10.510.10:FF:000106">
    <property type="entry name" value="Non-specific serine/threonine protein kinase"/>
    <property type="match status" value="1"/>
</dbReference>
<dbReference type="InterPro" id="IPR011009">
    <property type="entry name" value="Kinase-like_dom_sf"/>
</dbReference>
<evidence type="ECO:0000256" key="2">
    <source>
        <dbReference type="ARBA" id="ARBA00022527"/>
    </source>
</evidence>
<evidence type="ECO:0000256" key="6">
    <source>
        <dbReference type="ARBA" id="ARBA00022777"/>
    </source>
</evidence>
<evidence type="ECO:0000256" key="1">
    <source>
        <dbReference type="ARBA" id="ARBA00012513"/>
    </source>
</evidence>
<proteinExistence type="predicted"/>
<dbReference type="GO" id="GO:0004674">
    <property type="term" value="F:protein serine/threonine kinase activity"/>
    <property type="evidence" value="ECO:0007669"/>
    <property type="project" value="UniProtKB-KW"/>
</dbReference>
<feature type="domain" description="AGC-kinase C-terminal" evidence="12">
    <location>
        <begin position="312"/>
        <end position="385"/>
    </location>
</feature>
<dbReference type="GO" id="GO:0005524">
    <property type="term" value="F:ATP binding"/>
    <property type="evidence" value="ECO:0007669"/>
    <property type="project" value="UniProtKB-KW"/>
</dbReference>
<gene>
    <name evidence="13" type="ORF">F2Q69_00052177</name>
</gene>
<comment type="caution">
    <text evidence="13">The sequence shown here is derived from an EMBL/GenBank/DDBJ whole genome shotgun (WGS) entry which is preliminary data.</text>
</comment>
<keyword evidence="7" id="KW-0067">ATP-binding</keyword>
<dbReference type="InterPro" id="IPR000719">
    <property type="entry name" value="Prot_kinase_dom"/>
</dbReference>
<dbReference type="SMART" id="SM00220">
    <property type="entry name" value="S_TKc"/>
    <property type="match status" value="1"/>
</dbReference>
<comment type="catalytic activity">
    <reaction evidence="8">
        <text>L-threonyl-[protein] + ATP = O-phospho-L-threonyl-[protein] + ADP + H(+)</text>
        <dbReference type="Rhea" id="RHEA:46608"/>
        <dbReference type="Rhea" id="RHEA-COMP:11060"/>
        <dbReference type="Rhea" id="RHEA-COMP:11605"/>
        <dbReference type="ChEBI" id="CHEBI:15378"/>
        <dbReference type="ChEBI" id="CHEBI:30013"/>
        <dbReference type="ChEBI" id="CHEBI:30616"/>
        <dbReference type="ChEBI" id="CHEBI:61977"/>
        <dbReference type="ChEBI" id="CHEBI:456216"/>
        <dbReference type="EC" id="2.7.11.1"/>
    </reaction>
</comment>
<evidence type="ECO:0000313" key="13">
    <source>
        <dbReference type="EMBL" id="KAF3488230.1"/>
    </source>
</evidence>
<dbReference type="PROSITE" id="PS50011">
    <property type="entry name" value="PROTEIN_KINASE_DOM"/>
    <property type="match status" value="1"/>
</dbReference>
<dbReference type="Pfam" id="PF00433">
    <property type="entry name" value="Pkinase_C"/>
    <property type="match status" value="1"/>
</dbReference>
<dbReference type="PANTHER" id="PTHR22988">
    <property type="entry name" value="MYOTONIC DYSTROPHY S/T KINASE-RELATED"/>
    <property type="match status" value="1"/>
</dbReference>
<dbReference type="SUPFAM" id="SSF56112">
    <property type="entry name" value="Protein kinase-like (PK-like)"/>
    <property type="match status" value="1"/>
</dbReference>
<dbReference type="AlphaFoldDB" id="A0A8S9N6C0"/>
<dbReference type="FunFam" id="3.30.200.20:FF:000063">
    <property type="entry name" value="Non-specific serine/threonine protein kinase"/>
    <property type="match status" value="1"/>
</dbReference>
<evidence type="ECO:0000256" key="7">
    <source>
        <dbReference type="ARBA" id="ARBA00022840"/>
    </source>
</evidence>
<dbReference type="Gene3D" id="1.10.510.10">
    <property type="entry name" value="Transferase(Phosphotransferase) domain 1"/>
    <property type="match status" value="2"/>
</dbReference>
<evidence type="ECO:0000259" key="12">
    <source>
        <dbReference type="PROSITE" id="PS51285"/>
    </source>
</evidence>
<dbReference type="InterPro" id="IPR017892">
    <property type="entry name" value="Pkinase_C"/>
</dbReference>
<dbReference type="CDD" id="cd21742">
    <property type="entry name" value="MobB_NDR_LATS-like"/>
    <property type="match status" value="1"/>
</dbReference>
<name>A0A8S9N6C0_BRACR</name>
<keyword evidence="5" id="KW-0547">Nucleotide-binding</keyword>
<evidence type="ECO:0000256" key="8">
    <source>
        <dbReference type="ARBA" id="ARBA00047899"/>
    </source>
</evidence>
<dbReference type="EMBL" id="QGKX02002183">
    <property type="protein sequence ID" value="KAF3488230.1"/>
    <property type="molecule type" value="Genomic_DNA"/>
</dbReference>
<keyword evidence="6" id="KW-0418">Kinase</keyword>
<dbReference type="PROSITE" id="PS51285">
    <property type="entry name" value="AGC_KINASE_CTER"/>
    <property type="match status" value="1"/>
</dbReference>
<dbReference type="InterPro" id="IPR059233">
    <property type="entry name" value="MobB_NdrA/B/Cbk1"/>
</dbReference>
<feature type="compositionally biased region" description="Low complexity" evidence="10">
    <location>
        <begin position="395"/>
        <end position="407"/>
    </location>
</feature>
<sequence>MESFSETDHEEVAAKMTSEVGENFEDEGLVSNSTLEKVVAAKKYIEDHYNKRMRHIQQRKERRLVLEQKIASLDVSEKEQLELLEDLQRKETEYTRLMRNRLCVDDFNLLSIIGRGAFGEIFCRDIKPDNLLLDKHGHMKLSDFGLCKPLDCRNISAMNVNEPLNDENTNESIDVDENCSIGRRGRRWKSPLEQLQHWQINRRKLAYSTVGTPDYIAPEVLLKKGYGVECDWWSLGAIMYEMLVGYPPFYSDDPVTTCRKIVSWRTQLVFPDDARLTPEARDLICSLLCDSDHRLGSHGAGAEQIKAHPWFKDVEWEKLYEMDAAFKPVVNGELDTQNFMKFDEVDCPKPTRTGSGPSWKVSITPQNINFVGYTYRNFDAVRSSRHSLDIKGSLSPPRSSTDSTRSDSAIDYALLSTVDASQQ</sequence>
<evidence type="ECO:0000256" key="5">
    <source>
        <dbReference type="ARBA" id="ARBA00022741"/>
    </source>
</evidence>
<evidence type="ECO:0000259" key="11">
    <source>
        <dbReference type="PROSITE" id="PS50011"/>
    </source>
</evidence>
<evidence type="ECO:0000313" key="14">
    <source>
        <dbReference type="Proteomes" id="UP000712600"/>
    </source>
</evidence>
<dbReference type="EC" id="2.7.11.1" evidence="1"/>
<dbReference type="InterPro" id="IPR000961">
    <property type="entry name" value="AGC-kinase_C"/>
</dbReference>
<dbReference type="SMART" id="SM00133">
    <property type="entry name" value="S_TK_X"/>
    <property type="match status" value="1"/>
</dbReference>
<evidence type="ECO:0000256" key="4">
    <source>
        <dbReference type="ARBA" id="ARBA00022679"/>
    </source>
</evidence>
<comment type="catalytic activity">
    <reaction evidence="9">
        <text>L-seryl-[protein] + ATP = O-phospho-L-seryl-[protein] + ADP + H(+)</text>
        <dbReference type="Rhea" id="RHEA:17989"/>
        <dbReference type="Rhea" id="RHEA-COMP:9863"/>
        <dbReference type="Rhea" id="RHEA-COMP:11604"/>
        <dbReference type="ChEBI" id="CHEBI:15378"/>
        <dbReference type="ChEBI" id="CHEBI:29999"/>
        <dbReference type="ChEBI" id="CHEBI:30616"/>
        <dbReference type="ChEBI" id="CHEBI:83421"/>
        <dbReference type="ChEBI" id="CHEBI:456216"/>
        <dbReference type="EC" id="2.7.11.1"/>
    </reaction>
</comment>
<keyword evidence="3" id="KW-0597">Phosphoprotein</keyword>
<organism evidence="13 14">
    <name type="scientific">Brassica cretica</name>
    <name type="common">Mustard</name>
    <dbReference type="NCBI Taxonomy" id="69181"/>
    <lineage>
        <taxon>Eukaryota</taxon>
        <taxon>Viridiplantae</taxon>
        <taxon>Streptophyta</taxon>
        <taxon>Embryophyta</taxon>
        <taxon>Tracheophyta</taxon>
        <taxon>Spermatophyta</taxon>
        <taxon>Magnoliopsida</taxon>
        <taxon>eudicotyledons</taxon>
        <taxon>Gunneridae</taxon>
        <taxon>Pentapetalae</taxon>
        <taxon>rosids</taxon>
        <taxon>malvids</taxon>
        <taxon>Brassicales</taxon>
        <taxon>Brassicaceae</taxon>
        <taxon>Brassiceae</taxon>
        <taxon>Brassica</taxon>
    </lineage>
</organism>
<evidence type="ECO:0000256" key="9">
    <source>
        <dbReference type="ARBA" id="ARBA00048679"/>
    </source>
</evidence>
<dbReference type="InterPro" id="IPR050839">
    <property type="entry name" value="Rho-assoc_Ser/Thr_Kinase"/>
</dbReference>
<protein>
    <recommendedName>
        <fullName evidence="1">non-specific serine/threonine protein kinase</fullName>
        <ecNumber evidence="1">2.7.11.1</ecNumber>
    </recommendedName>
</protein>
<evidence type="ECO:0000256" key="10">
    <source>
        <dbReference type="SAM" id="MobiDB-lite"/>
    </source>
</evidence>
<keyword evidence="2" id="KW-0723">Serine/threonine-protein kinase</keyword>
<reference evidence="13" key="1">
    <citation type="submission" date="2019-12" db="EMBL/GenBank/DDBJ databases">
        <title>Genome sequencing and annotation of Brassica cretica.</title>
        <authorList>
            <person name="Studholme D.J."/>
            <person name="Sarris P."/>
        </authorList>
    </citation>
    <scope>NUCLEOTIDE SEQUENCE</scope>
    <source>
        <strain evidence="13">PFS-109/04</strain>
        <tissue evidence="13">Leaf</tissue>
    </source>
</reference>
<dbReference type="GO" id="GO:0005737">
    <property type="term" value="C:cytoplasm"/>
    <property type="evidence" value="ECO:0007669"/>
    <property type="project" value="UniProtKB-ARBA"/>
</dbReference>
<dbReference type="Proteomes" id="UP000712600">
    <property type="component" value="Unassembled WGS sequence"/>
</dbReference>
<dbReference type="PANTHER" id="PTHR22988:SF76">
    <property type="entry name" value="CHROMOSOME UNDETERMINED SCAFFOLD_135, WHOLE GENOME SHOTGUN SEQUENCE"/>
    <property type="match status" value="1"/>
</dbReference>
<feature type="region of interest" description="Disordered" evidence="10">
    <location>
        <begin position="388"/>
        <end position="407"/>
    </location>
</feature>
<evidence type="ECO:0000256" key="3">
    <source>
        <dbReference type="ARBA" id="ARBA00022553"/>
    </source>
</evidence>
<keyword evidence="4" id="KW-0808">Transferase</keyword>
<dbReference type="Pfam" id="PF00069">
    <property type="entry name" value="Pkinase"/>
    <property type="match status" value="1"/>
</dbReference>
<accession>A0A8S9N6C0</accession>
<feature type="domain" description="Protein kinase" evidence="11">
    <location>
        <begin position="1"/>
        <end position="311"/>
    </location>
</feature>
<dbReference type="Gene3D" id="3.30.200.20">
    <property type="entry name" value="Phosphorylase Kinase, domain 1"/>
    <property type="match status" value="2"/>
</dbReference>